<feature type="repeat" description="TPR" evidence="1">
    <location>
        <begin position="212"/>
        <end position="245"/>
    </location>
</feature>
<accession>A0A7L7LDA9</accession>
<reference evidence="3 4" key="1">
    <citation type="submission" date="2020-06" db="EMBL/GenBank/DDBJ databases">
        <authorList>
            <person name="Hwang Y.J."/>
        </authorList>
    </citation>
    <scope>NUCLEOTIDE SEQUENCE [LARGE SCALE GENOMIC DNA]</scope>
    <source>
        <strain evidence="3 4">KUDC8001</strain>
    </source>
</reference>
<reference evidence="3 4" key="2">
    <citation type="submission" date="2020-08" db="EMBL/GenBank/DDBJ databases">
        <title>Adhaeribacter dokdonensis sp. nov., isolated from the rhizosphere of Elymus tsukushiensis, a plant native to the Dokdo Islands, Republic of Korea.</title>
        <authorList>
            <person name="Ghim S.Y."/>
        </authorList>
    </citation>
    <scope>NUCLEOTIDE SEQUENCE [LARGE SCALE GENOMIC DNA]</scope>
    <source>
        <strain evidence="3 4">KUDC8001</strain>
    </source>
</reference>
<name>A0A7L7LDA9_9BACT</name>
<feature type="transmembrane region" description="Helical" evidence="2">
    <location>
        <begin position="129"/>
        <end position="150"/>
    </location>
</feature>
<keyword evidence="4" id="KW-1185">Reference proteome</keyword>
<evidence type="ECO:0000313" key="4">
    <source>
        <dbReference type="Proteomes" id="UP000514509"/>
    </source>
</evidence>
<dbReference type="KEGG" id="add:HUW48_21925"/>
<protein>
    <submittedName>
        <fullName evidence="3">Tetratricopeptide repeat protein</fullName>
    </submittedName>
</protein>
<dbReference type="Proteomes" id="UP000514509">
    <property type="component" value="Chromosome"/>
</dbReference>
<proteinExistence type="predicted"/>
<keyword evidence="2" id="KW-0472">Membrane</keyword>
<sequence>MTSKEKIQRIDAYLQGNLSAEQEAQVEQWMDDYLSGTLSLEDQAWFNQKLQQDTAFAQEVNLQRDIRLGLEKAMNQEFQQTSLYKDLLASTTTEIDQNLKNRFVLLEEQLAAKEEKVIPLQSKPVNRSLYYWLSGVAACLILGFFVYLFWQNQHKPEQLYAKYYEPYMIASVQRNGSAQNTQQQAMQAYEEGDYQLAAKAFESCLSLTPQDIDCRFYLGLSYLETQQLPKAEQTLKQVIQATPNEYTTRAQWYLALVYLINNKSKDARLLLQELSRDHGFYGKKADMLMEEM</sequence>
<dbReference type="InterPro" id="IPR019734">
    <property type="entry name" value="TPR_rpt"/>
</dbReference>
<evidence type="ECO:0000256" key="1">
    <source>
        <dbReference type="PROSITE-ProRule" id="PRU00339"/>
    </source>
</evidence>
<dbReference type="Gene3D" id="1.25.40.10">
    <property type="entry name" value="Tetratricopeptide repeat domain"/>
    <property type="match status" value="1"/>
</dbReference>
<keyword evidence="2" id="KW-0812">Transmembrane</keyword>
<evidence type="ECO:0000256" key="2">
    <source>
        <dbReference type="SAM" id="Phobius"/>
    </source>
</evidence>
<dbReference type="EMBL" id="CP055153">
    <property type="protein sequence ID" value="QMU30515.1"/>
    <property type="molecule type" value="Genomic_DNA"/>
</dbReference>
<gene>
    <name evidence="3" type="ORF">HUW48_21925</name>
</gene>
<organism evidence="3 4">
    <name type="scientific">Adhaeribacter radiodurans</name>
    <dbReference type="NCBI Taxonomy" id="2745197"/>
    <lineage>
        <taxon>Bacteria</taxon>
        <taxon>Pseudomonadati</taxon>
        <taxon>Bacteroidota</taxon>
        <taxon>Cytophagia</taxon>
        <taxon>Cytophagales</taxon>
        <taxon>Hymenobacteraceae</taxon>
        <taxon>Adhaeribacter</taxon>
    </lineage>
</organism>
<dbReference type="PROSITE" id="PS50005">
    <property type="entry name" value="TPR"/>
    <property type="match status" value="2"/>
</dbReference>
<evidence type="ECO:0000313" key="3">
    <source>
        <dbReference type="EMBL" id="QMU30515.1"/>
    </source>
</evidence>
<dbReference type="RefSeq" id="WP_182412962.1">
    <property type="nucleotide sequence ID" value="NZ_CP055153.1"/>
</dbReference>
<dbReference type="AlphaFoldDB" id="A0A7L7LDA9"/>
<feature type="repeat" description="TPR" evidence="1">
    <location>
        <begin position="178"/>
        <end position="211"/>
    </location>
</feature>
<dbReference type="Pfam" id="PF14559">
    <property type="entry name" value="TPR_19"/>
    <property type="match status" value="1"/>
</dbReference>
<keyword evidence="2" id="KW-1133">Transmembrane helix</keyword>
<dbReference type="SUPFAM" id="SSF48452">
    <property type="entry name" value="TPR-like"/>
    <property type="match status" value="1"/>
</dbReference>
<keyword evidence="1" id="KW-0802">TPR repeat</keyword>
<dbReference type="InterPro" id="IPR011990">
    <property type="entry name" value="TPR-like_helical_dom_sf"/>
</dbReference>